<dbReference type="Proteomes" id="UP000054826">
    <property type="component" value="Unassembled WGS sequence"/>
</dbReference>
<dbReference type="InterPro" id="IPR027413">
    <property type="entry name" value="GROEL-like_equatorial_sf"/>
</dbReference>
<evidence type="ECO:0000256" key="1">
    <source>
        <dbReference type="ARBA" id="ARBA00004496"/>
    </source>
</evidence>
<comment type="caution">
    <text evidence="10">The sequence shown here is derived from an EMBL/GenBank/DDBJ whole genome shotgun (WGS) entry which is preliminary data.</text>
</comment>
<dbReference type="InterPro" id="IPR027409">
    <property type="entry name" value="GroEL-like_apical_dom_sf"/>
</dbReference>
<dbReference type="InterPro" id="IPR012719">
    <property type="entry name" value="Chap_CCT_gamma"/>
</dbReference>
<name>A0A0V1DXT8_TRIPS</name>
<dbReference type="NCBIfam" id="NF041083">
    <property type="entry name" value="thermosome_beta"/>
    <property type="match status" value="1"/>
</dbReference>
<evidence type="ECO:0000256" key="6">
    <source>
        <dbReference type="ARBA" id="ARBA00022840"/>
    </source>
</evidence>
<dbReference type="Gene3D" id="3.50.7.10">
    <property type="entry name" value="GroEL"/>
    <property type="match status" value="1"/>
</dbReference>
<dbReference type="PROSITE" id="PS00750">
    <property type="entry name" value="TCP1_1"/>
    <property type="match status" value="1"/>
</dbReference>
<dbReference type="FunFam" id="1.10.560.10:FF:000085">
    <property type="entry name" value="T-complex protein 1 subunit gamma"/>
    <property type="match status" value="1"/>
</dbReference>
<dbReference type="SUPFAM" id="SSF48592">
    <property type="entry name" value="GroEL equatorial domain-like"/>
    <property type="match status" value="1"/>
</dbReference>
<comment type="subcellular location">
    <subcellularLocation>
        <location evidence="1">Cytoplasm</location>
    </subcellularLocation>
</comment>
<evidence type="ECO:0000313" key="11">
    <source>
        <dbReference type="EMBL" id="KRZ20056.1"/>
    </source>
</evidence>
<dbReference type="AlphaFoldDB" id="A0A0V1DXT8"/>
<keyword evidence="4" id="KW-0963">Cytoplasm</keyword>
<dbReference type="InterPro" id="IPR017998">
    <property type="entry name" value="Chaperone_TCP-1"/>
</dbReference>
<dbReference type="GO" id="GO:0016887">
    <property type="term" value="F:ATP hydrolysis activity"/>
    <property type="evidence" value="ECO:0007669"/>
    <property type="project" value="InterPro"/>
</dbReference>
<dbReference type="Proteomes" id="UP000054632">
    <property type="component" value="Unassembled WGS sequence"/>
</dbReference>
<keyword evidence="5 8" id="KW-0547">Nucleotide-binding</keyword>
<evidence type="ECO:0000256" key="9">
    <source>
        <dbReference type="RuleBase" id="RU004191"/>
    </source>
</evidence>
<accession>A0A0V1DXT8</accession>
<dbReference type="InterPro" id="IPR053374">
    <property type="entry name" value="TCP-1_chaperonin"/>
</dbReference>
<protein>
    <recommendedName>
        <fullName evidence="3 9">T-complex protein 1 subunit gamma</fullName>
    </recommendedName>
</protein>
<keyword evidence="7 8" id="KW-0143">Chaperone</keyword>
<dbReference type="NCBIfam" id="TIGR02344">
    <property type="entry name" value="chap_CCT_gamma"/>
    <property type="match status" value="1"/>
</dbReference>
<evidence type="ECO:0000256" key="2">
    <source>
        <dbReference type="ARBA" id="ARBA00008020"/>
    </source>
</evidence>
<dbReference type="PRINTS" id="PR00304">
    <property type="entry name" value="TCOMPLEXTCP1"/>
</dbReference>
<dbReference type="InterPro" id="IPR002194">
    <property type="entry name" value="Chaperonin_TCP-1_CS"/>
</dbReference>
<comment type="similarity">
    <text evidence="2 8">Belongs to the TCP-1 chaperonin family.</text>
</comment>
<dbReference type="PANTHER" id="PTHR11353">
    <property type="entry name" value="CHAPERONIN"/>
    <property type="match status" value="1"/>
</dbReference>
<organism evidence="10 13">
    <name type="scientific">Trichinella pseudospiralis</name>
    <name type="common">Parasitic roundworm</name>
    <dbReference type="NCBI Taxonomy" id="6337"/>
    <lineage>
        <taxon>Eukaryota</taxon>
        <taxon>Metazoa</taxon>
        <taxon>Ecdysozoa</taxon>
        <taxon>Nematoda</taxon>
        <taxon>Enoplea</taxon>
        <taxon>Dorylaimia</taxon>
        <taxon>Trichinellida</taxon>
        <taxon>Trichinellidae</taxon>
        <taxon>Trichinella</taxon>
    </lineage>
</organism>
<dbReference type="PROSITE" id="PS00995">
    <property type="entry name" value="TCP1_3"/>
    <property type="match status" value="1"/>
</dbReference>
<dbReference type="GO" id="GO:0005832">
    <property type="term" value="C:chaperonin-containing T-complex"/>
    <property type="evidence" value="ECO:0007669"/>
    <property type="project" value="UniProtKB-ARBA"/>
</dbReference>
<dbReference type="OrthoDB" id="275057at2759"/>
<keyword evidence="14" id="KW-1185">Reference proteome</keyword>
<evidence type="ECO:0000256" key="3">
    <source>
        <dbReference type="ARBA" id="ARBA00017187"/>
    </source>
</evidence>
<evidence type="ECO:0000313" key="13">
    <source>
        <dbReference type="Proteomes" id="UP000054632"/>
    </source>
</evidence>
<dbReference type="GO" id="GO:0140662">
    <property type="term" value="F:ATP-dependent protein folding chaperone"/>
    <property type="evidence" value="ECO:0007669"/>
    <property type="project" value="InterPro"/>
</dbReference>
<evidence type="ECO:0000313" key="14">
    <source>
        <dbReference type="Proteomes" id="UP000054805"/>
    </source>
</evidence>
<gene>
    <name evidence="10" type="primary">Cct3</name>
    <name evidence="10" type="ORF">T4A_301</name>
    <name evidence="11" type="ORF">T4B_6795</name>
    <name evidence="12" type="ORF">T4C_4699</name>
</gene>
<dbReference type="InterPro" id="IPR027410">
    <property type="entry name" value="TCP-1-like_intermed_sf"/>
</dbReference>
<reference evidence="13 14" key="1">
    <citation type="submission" date="2015-01" db="EMBL/GenBank/DDBJ databases">
        <title>Evolution of Trichinella species and genotypes.</title>
        <authorList>
            <person name="Korhonen P.K."/>
            <person name="Edoardo P."/>
            <person name="Giuseppe L.R."/>
            <person name="Gasser R.B."/>
        </authorList>
    </citation>
    <scope>NUCLEOTIDE SEQUENCE [LARGE SCALE GENOMIC DNA]</scope>
    <source>
        <strain evidence="10">ISS13</strain>
        <strain evidence="12">ISS176</strain>
        <strain evidence="11">ISS588</strain>
    </source>
</reference>
<evidence type="ECO:0000256" key="7">
    <source>
        <dbReference type="ARBA" id="ARBA00023186"/>
    </source>
</evidence>
<dbReference type="InterPro" id="IPR002423">
    <property type="entry name" value="Cpn60/GroEL/TCP-1"/>
</dbReference>
<evidence type="ECO:0000313" key="12">
    <source>
        <dbReference type="EMBL" id="KRZ26447.1"/>
    </source>
</evidence>
<dbReference type="Proteomes" id="UP000054805">
    <property type="component" value="Unassembled WGS sequence"/>
</dbReference>
<dbReference type="EMBL" id="JYDS01000254">
    <property type="protein sequence ID" value="KRZ20056.1"/>
    <property type="molecule type" value="Genomic_DNA"/>
</dbReference>
<evidence type="ECO:0000313" key="10">
    <source>
        <dbReference type="EMBL" id="KRY66134.1"/>
    </source>
</evidence>
<dbReference type="EMBL" id="JYDR01000181">
    <property type="protein sequence ID" value="KRY66134.1"/>
    <property type="molecule type" value="Genomic_DNA"/>
</dbReference>
<keyword evidence="6 8" id="KW-0067">ATP-binding</keyword>
<dbReference type="GO" id="GO:0051082">
    <property type="term" value="F:unfolded protein binding"/>
    <property type="evidence" value="ECO:0007669"/>
    <property type="project" value="InterPro"/>
</dbReference>
<dbReference type="SUPFAM" id="SSF52029">
    <property type="entry name" value="GroEL apical domain-like"/>
    <property type="match status" value="1"/>
</dbReference>
<dbReference type="Pfam" id="PF00118">
    <property type="entry name" value="Cpn60_TCP1"/>
    <property type="match status" value="1"/>
</dbReference>
<dbReference type="SUPFAM" id="SSF54849">
    <property type="entry name" value="GroEL-intermediate domain like"/>
    <property type="match status" value="1"/>
</dbReference>
<dbReference type="EMBL" id="JYDV01000181">
    <property type="protein sequence ID" value="KRZ26447.1"/>
    <property type="molecule type" value="Genomic_DNA"/>
</dbReference>
<evidence type="ECO:0000256" key="4">
    <source>
        <dbReference type="ARBA" id="ARBA00022490"/>
    </source>
</evidence>
<dbReference type="Gene3D" id="3.30.260.10">
    <property type="entry name" value="TCP-1-like chaperonin intermediate domain"/>
    <property type="match status" value="1"/>
</dbReference>
<evidence type="ECO:0000256" key="8">
    <source>
        <dbReference type="RuleBase" id="RU004187"/>
    </source>
</evidence>
<dbReference type="Gene3D" id="1.10.560.10">
    <property type="entry name" value="GroEL-like equatorial domain"/>
    <property type="match status" value="1"/>
</dbReference>
<evidence type="ECO:0000256" key="5">
    <source>
        <dbReference type="ARBA" id="ARBA00022741"/>
    </source>
</evidence>
<sequence>MAAEVESDGQIPILILGEEVKRETGDSVRLNNINSAAAIADVIRTCLGPRAMLKMVIDGMGGISITNDGNAILRELQVQDAAAKAMIEISRTQDQETGDGTTSVIILAAEFMRAVKPFLQQGFHPIKIITTLQSILNDVSVALKDQLSQEIDVNNENEILRIVRSCLGTKIVERYVPLATKMSIEAVKIVMKKNSNNRKEIDIKRFVRIEKIPGGNLSDSELLKGVVLNKDVLHPKMRRHIENPRIILLDGALEYKKAESKMSMNAINVEEVLNLEEAALRQMCDAVIALKPDLVFTEKGCSDLVQEYLMRSNISVIRRIKKTDNDRLSRVCGAQIVSDVFDLNESDVGTKATLFEVEQIGHEYFAKVLNHNDPHACTLILRGPNKDLMKEIERNFNDALNVVRNVYMNPRAVPGGGAVEMCLGHILKKKALDKEGVAQFIYNAIADAFEIIPLTLLNNCDSNPIREITSLRLKYAKDIGTWGVNGCTGNLVDMHTYNIWDPLLVKQQIYKSALETTVMILRIDDIVSGVKSKRDNSVEGMQ</sequence>
<proteinExistence type="inferred from homology"/>
<dbReference type="GO" id="GO:0005524">
    <property type="term" value="F:ATP binding"/>
    <property type="evidence" value="ECO:0007669"/>
    <property type="project" value="UniProtKB-KW"/>
</dbReference>